<reference evidence="1 2" key="1">
    <citation type="submission" date="2020-08" db="EMBL/GenBank/DDBJ databases">
        <title>Plant Genome Project.</title>
        <authorList>
            <person name="Zhang R.-G."/>
        </authorList>
    </citation>
    <scope>NUCLEOTIDE SEQUENCE [LARGE SCALE GENOMIC DNA]</scope>
    <source>
        <tissue evidence="1">Rhizome</tissue>
    </source>
</reference>
<comment type="caution">
    <text evidence="1">The sequence shown here is derived from an EMBL/GenBank/DDBJ whole genome shotgun (WGS) entry which is preliminary data.</text>
</comment>
<dbReference type="PANTHER" id="PTHR21581">
    <property type="entry name" value="D-ALANYL-D-ALANINE CARBOXYPEPTIDASE"/>
    <property type="match status" value="1"/>
</dbReference>
<sequence>MTCHPHSPSFASVAVARRSHGLLPHHRLICLAVSALALSKLRRFYDAAAAAAKIDSLDAPLDSPRFRFQSSVTVDRLYALYDLVQSEIWEEITTASTDLWRRREAFVIAVLCGDRFVHREFEAALALVRLQDPSNPSLLSRLGYVQLQIGDLTGAKAPFSMLESLHHQSRGSGHWNWKACGEEQGTGVHRCPG</sequence>
<proteinExistence type="predicted"/>
<name>A0A8J5KLT5_ZINOF</name>
<dbReference type="Proteomes" id="UP000734854">
    <property type="component" value="Unassembled WGS sequence"/>
</dbReference>
<evidence type="ECO:0000313" key="2">
    <source>
        <dbReference type="Proteomes" id="UP000734854"/>
    </source>
</evidence>
<dbReference type="OrthoDB" id="428342at2759"/>
<accession>A0A8J5KLT5</accession>
<protein>
    <submittedName>
        <fullName evidence="1">Uncharacterized protein</fullName>
    </submittedName>
</protein>
<keyword evidence="2" id="KW-1185">Reference proteome</keyword>
<dbReference type="EMBL" id="JACMSC010000014">
    <property type="protein sequence ID" value="KAG6488911.1"/>
    <property type="molecule type" value="Genomic_DNA"/>
</dbReference>
<dbReference type="AlphaFoldDB" id="A0A8J5KLT5"/>
<gene>
    <name evidence="1" type="ORF">ZIOFF_050166</name>
</gene>
<organism evidence="1 2">
    <name type="scientific">Zingiber officinale</name>
    <name type="common">Ginger</name>
    <name type="synonym">Amomum zingiber</name>
    <dbReference type="NCBI Taxonomy" id="94328"/>
    <lineage>
        <taxon>Eukaryota</taxon>
        <taxon>Viridiplantae</taxon>
        <taxon>Streptophyta</taxon>
        <taxon>Embryophyta</taxon>
        <taxon>Tracheophyta</taxon>
        <taxon>Spermatophyta</taxon>
        <taxon>Magnoliopsida</taxon>
        <taxon>Liliopsida</taxon>
        <taxon>Zingiberales</taxon>
        <taxon>Zingiberaceae</taxon>
        <taxon>Zingiber</taxon>
    </lineage>
</organism>
<evidence type="ECO:0000313" key="1">
    <source>
        <dbReference type="EMBL" id="KAG6488911.1"/>
    </source>
</evidence>
<dbReference type="PANTHER" id="PTHR21581:SF6">
    <property type="entry name" value="TRAFFICKING PROTEIN PARTICLE COMPLEX SUBUNIT 12"/>
    <property type="match status" value="1"/>
</dbReference>